<proteinExistence type="predicted"/>
<dbReference type="KEGG" id="vg:16194176"/>
<evidence type="ECO:0000313" key="3">
    <source>
        <dbReference type="Proteomes" id="UP000202786"/>
    </source>
</evidence>
<reference evidence="2 3" key="1">
    <citation type="submission" date="2012-12" db="EMBL/GenBank/DDBJ databases">
        <authorList>
            <person name="Sencilo A."/>
            <person name="Jacobs-Sera D."/>
            <person name="Russell D.A."/>
            <person name="Ko C."/>
            <person name="Atanasova N."/>
            <person name="Osterlund E."/>
            <person name="Oksanen H.M."/>
            <person name="Bamford D.H."/>
            <person name="Hatfull G.F."/>
            <person name="Roine E."/>
            <person name="Hendrix R.W."/>
        </authorList>
    </citation>
    <scope>NUCLEOTIDE SEQUENCE [LARGE SCALE GENOMIC DNA]</scope>
</reference>
<dbReference type="RefSeq" id="YP_008059276.1">
    <property type="nucleotide sequence ID" value="NC_021328.1"/>
</dbReference>
<evidence type="ECO:0008006" key="4">
    <source>
        <dbReference type="Google" id="ProtNLM"/>
    </source>
</evidence>
<dbReference type="GeneID" id="16194176"/>
<feature type="region of interest" description="Disordered" evidence="1">
    <location>
        <begin position="1"/>
        <end position="22"/>
    </location>
</feature>
<organism evidence="2 3">
    <name type="scientific">Halogranum tailed virus 1</name>
    <dbReference type="NCBI Taxonomy" id="1273749"/>
    <lineage>
        <taxon>Viruses</taxon>
        <taxon>Duplodnaviria</taxon>
        <taxon>Heunggongvirae</taxon>
        <taxon>Uroviricota</taxon>
        <taxon>Caudoviricetes</taxon>
        <taxon>Thumleimavirales</taxon>
        <taxon>Halomagnusviridae</taxon>
        <taxon>Hagravirus</taxon>
        <taxon>Hagravirus capitaneum</taxon>
        <taxon>Hagravirus HGTV1</taxon>
    </lineage>
</organism>
<name>R4TML6_9CAUD</name>
<dbReference type="OrthoDB" id="25105at10239"/>
<evidence type="ECO:0000256" key="1">
    <source>
        <dbReference type="SAM" id="MobiDB-lite"/>
    </source>
</evidence>
<dbReference type="EMBL" id="KC292026">
    <property type="protein sequence ID" value="AGM11398.1"/>
    <property type="molecule type" value="Genomic_DNA"/>
</dbReference>
<protein>
    <recommendedName>
        <fullName evidence="4">HNH endonuclease</fullName>
    </recommendedName>
</protein>
<accession>R4TML6</accession>
<sequence length="137" mass="16192">MGSFKEDQYQEQVPNHVDKSQEEWDELSYHTQYYYAKEGRKEQIREQENKRRREKAEYINTYKSERGCINCDEDVACALDLHHVDNKEHNISKLRADDASYERIDKELEKCVVICANCHRKLHNGIIKPKPLSSSSS</sequence>
<dbReference type="Proteomes" id="UP000202786">
    <property type="component" value="Segment"/>
</dbReference>
<evidence type="ECO:0000313" key="2">
    <source>
        <dbReference type="EMBL" id="AGM11398.1"/>
    </source>
</evidence>
<gene>
    <name evidence="2" type="primary">89</name>
    <name evidence="2" type="ORF">HGTV1_89</name>
</gene>
<keyword evidence="3" id="KW-1185">Reference proteome</keyword>